<comment type="caution">
    <text evidence="1">The sequence shown here is derived from an EMBL/GenBank/DDBJ whole genome shotgun (WGS) entry which is preliminary data.</text>
</comment>
<dbReference type="EMBL" id="BGZK01000254">
    <property type="protein sequence ID" value="GBP32011.1"/>
    <property type="molecule type" value="Genomic_DNA"/>
</dbReference>
<organism evidence="1 2">
    <name type="scientific">Eumeta variegata</name>
    <name type="common">Bagworm moth</name>
    <name type="synonym">Eumeta japonica</name>
    <dbReference type="NCBI Taxonomy" id="151549"/>
    <lineage>
        <taxon>Eukaryota</taxon>
        <taxon>Metazoa</taxon>
        <taxon>Ecdysozoa</taxon>
        <taxon>Arthropoda</taxon>
        <taxon>Hexapoda</taxon>
        <taxon>Insecta</taxon>
        <taxon>Pterygota</taxon>
        <taxon>Neoptera</taxon>
        <taxon>Endopterygota</taxon>
        <taxon>Lepidoptera</taxon>
        <taxon>Glossata</taxon>
        <taxon>Ditrysia</taxon>
        <taxon>Tineoidea</taxon>
        <taxon>Psychidae</taxon>
        <taxon>Oiketicinae</taxon>
        <taxon>Eumeta</taxon>
    </lineage>
</organism>
<reference evidence="1 2" key="1">
    <citation type="journal article" date="2019" name="Commun. Biol.">
        <title>The bagworm genome reveals a unique fibroin gene that provides high tensile strength.</title>
        <authorList>
            <person name="Kono N."/>
            <person name="Nakamura H."/>
            <person name="Ohtoshi R."/>
            <person name="Tomita M."/>
            <person name="Numata K."/>
            <person name="Arakawa K."/>
        </authorList>
    </citation>
    <scope>NUCLEOTIDE SEQUENCE [LARGE SCALE GENOMIC DNA]</scope>
</reference>
<name>A0A4C1UZV8_EUMVA</name>
<keyword evidence="2" id="KW-1185">Reference proteome</keyword>
<protein>
    <submittedName>
        <fullName evidence="1">Uncharacterized protein</fullName>
    </submittedName>
</protein>
<evidence type="ECO:0000313" key="2">
    <source>
        <dbReference type="Proteomes" id="UP000299102"/>
    </source>
</evidence>
<dbReference type="OrthoDB" id="7516392at2759"/>
<sequence length="162" mass="18054">MGIYPKITFKKHAALNVWATTVLQRIHATQNRRTACVLCKTYGHMAKYLGWHLCTKSILNQIAEKKNPARSGRAALSTRARDLRKFSYAKVTVGPRKDPPKNVSNDTSTEDIKVLLSVMTSINTSMTRASRKKIQGRANPLEKIIVLAGHSSLVEAIKNNLI</sequence>
<gene>
    <name evidence="1" type="ORF">EVAR_21044_1</name>
</gene>
<accession>A0A4C1UZV8</accession>
<dbReference type="Proteomes" id="UP000299102">
    <property type="component" value="Unassembled WGS sequence"/>
</dbReference>
<proteinExistence type="predicted"/>
<evidence type="ECO:0000313" key="1">
    <source>
        <dbReference type="EMBL" id="GBP32011.1"/>
    </source>
</evidence>
<dbReference type="AlphaFoldDB" id="A0A4C1UZV8"/>